<dbReference type="InterPro" id="IPR029417">
    <property type="entry name" value="FAM227"/>
</dbReference>
<protein>
    <submittedName>
        <fullName evidence="2">Uncharacterized protein</fullName>
    </submittedName>
</protein>
<gene>
    <name evidence="2" type="ORF">BSL78_07027</name>
</gene>
<keyword evidence="3" id="KW-1185">Reference proteome</keyword>
<sequence>MIVTDETRAIGMGNMFQSPSSVMEKAANSDAVRAHQKQSRKDKATEMRALILGSKARSVEVMTYPGFKPTELTELPHGLEAPQLLDRVTQAQEFNRHRTEEQRQIFNRISDSFVALFTSVNPDIKDKFFQVYADCLAQTVFAAYWEAFIDSHNRMDDQFKQEIVAFALNGWLVS</sequence>
<evidence type="ECO:0000256" key="1">
    <source>
        <dbReference type="ARBA" id="ARBA00008666"/>
    </source>
</evidence>
<comment type="caution">
    <text evidence="2">The sequence shown here is derived from an EMBL/GenBank/DDBJ whole genome shotgun (WGS) entry which is preliminary data.</text>
</comment>
<comment type="similarity">
    <text evidence="1">Belongs to the FAM227 family.</text>
</comment>
<dbReference type="OrthoDB" id="73353at2759"/>
<dbReference type="AlphaFoldDB" id="A0A2G8L714"/>
<dbReference type="PANTHER" id="PTHR33560">
    <property type="entry name" value="PROTEIN FAM227B"/>
    <property type="match status" value="1"/>
</dbReference>
<dbReference type="Proteomes" id="UP000230750">
    <property type="component" value="Unassembled WGS sequence"/>
</dbReference>
<evidence type="ECO:0000313" key="3">
    <source>
        <dbReference type="Proteomes" id="UP000230750"/>
    </source>
</evidence>
<dbReference type="Pfam" id="PF14922">
    <property type="entry name" value="FWWh"/>
    <property type="match status" value="1"/>
</dbReference>
<accession>A0A2G8L714</accession>
<organism evidence="2 3">
    <name type="scientific">Stichopus japonicus</name>
    <name type="common">Sea cucumber</name>
    <dbReference type="NCBI Taxonomy" id="307972"/>
    <lineage>
        <taxon>Eukaryota</taxon>
        <taxon>Metazoa</taxon>
        <taxon>Echinodermata</taxon>
        <taxon>Eleutherozoa</taxon>
        <taxon>Echinozoa</taxon>
        <taxon>Holothuroidea</taxon>
        <taxon>Aspidochirotacea</taxon>
        <taxon>Aspidochirotida</taxon>
        <taxon>Stichopodidae</taxon>
        <taxon>Apostichopus</taxon>
    </lineage>
</organism>
<dbReference type="EMBL" id="MRZV01000189">
    <property type="protein sequence ID" value="PIK56052.1"/>
    <property type="molecule type" value="Genomic_DNA"/>
</dbReference>
<evidence type="ECO:0000313" key="2">
    <source>
        <dbReference type="EMBL" id="PIK56052.1"/>
    </source>
</evidence>
<reference evidence="2 3" key="1">
    <citation type="journal article" date="2017" name="PLoS Biol.">
        <title>The sea cucumber genome provides insights into morphological evolution and visceral regeneration.</title>
        <authorList>
            <person name="Zhang X."/>
            <person name="Sun L."/>
            <person name="Yuan J."/>
            <person name="Sun Y."/>
            <person name="Gao Y."/>
            <person name="Zhang L."/>
            <person name="Li S."/>
            <person name="Dai H."/>
            <person name="Hamel J.F."/>
            <person name="Liu C."/>
            <person name="Yu Y."/>
            <person name="Liu S."/>
            <person name="Lin W."/>
            <person name="Guo K."/>
            <person name="Jin S."/>
            <person name="Xu P."/>
            <person name="Storey K.B."/>
            <person name="Huan P."/>
            <person name="Zhang T."/>
            <person name="Zhou Y."/>
            <person name="Zhang J."/>
            <person name="Lin C."/>
            <person name="Li X."/>
            <person name="Xing L."/>
            <person name="Huo D."/>
            <person name="Sun M."/>
            <person name="Wang L."/>
            <person name="Mercier A."/>
            <person name="Li F."/>
            <person name="Yang H."/>
            <person name="Xiang J."/>
        </authorList>
    </citation>
    <scope>NUCLEOTIDE SEQUENCE [LARGE SCALE GENOMIC DNA]</scope>
    <source>
        <strain evidence="2">Shaxun</strain>
        <tissue evidence="2">Muscle</tissue>
    </source>
</reference>
<proteinExistence type="inferred from homology"/>
<name>A0A2G8L714_STIJA</name>
<dbReference type="PANTHER" id="PTHR33560:SF2">
    <property type="entry name" value="PROTEIN FAM227B"/>
    <property type="match status" value="1"/>
</dbReference>